<evidence type="ECO:0000256" key="1">
    <source>
        <dbReference type="SAM" id="MobiDB-lite"/>
    </source>
</evidence>
<gene>
    <name evidence="2" type="ordered locus">TREPR_0487</name>
</gene>
<reference evidence="3" key="1">
    <citation type="submission" date="2009-12" db="EMBL/GenBank/DDBJ databases">
        <title>Complete sequence of Treponema primitia strain ZAS-2.</title>
        <authorList>
            <person name="Tetu S.G."/>
            <person name="Matson E."/>
            <person name="Ren Q."/>
            <person name="Seshadri R."/>
            <person name="Elbourne L."/>
            <person name="Hassan K.A."/>
            <person name="Durkin A."/>
            <person name="Radune D."/>
            <person name="Mohamoud Y."/>
            <person name="Shay R."/>
            <person name="Jin S."/>
            <person name="Zhang X."/>
            <person name="Lucey K."/>
            <person name="Ballor N.R."/>
            <person name="Ottesen E."/>
            <person name="Rosenthal R."/>
            <person name="Allen A."/>
            <person name="Leadbetter J.R."/>
            <person name="Paulsen I.T."/>
        </authorList>
    </citation>
    <scope>NUCLEOTIDE SEQUENCE [LARGE SCALE GENOMIC DNA]</scope>
    <source>
        <strain evidence="3">ATCC BAA-887 / DSM 12427 / ZAS-2</strain>
    </source>
</reference>
<evidence type="ECO:0000313" key="2">
    <source>
        <dbReference type="EMBL" id="AEF84569.1"/>
    </source>
</evidence>
<dbReference type="Gene3D" id="3.90.930.1">
    <property type="match status" value="1"/>
</dbReference>
<accession>F5YLF1</accession>
<organism evidence="2 3">
    <name type="scientific">Treponema primitia (strain ATCC BAA-887 / DSM 12427 / ZAS-2)</name>
    <dbReference type="NCBI Taxonomy" id="545694"/>
    <lineage>
        <taxon>Bacteria</taxon>
        <taxon>Pseudomonadati</taxon>
        <taxon>Spirochaetota</taxon>
        <taxon>Spirochaetia</taxon>
        <taxon>Spirochaetales</taxon>
        <taxon>Treponemataceae</taxon>
        <taxon>Treponema</taxon>
    </lineage>
</organism>
<dbReference type="AlphaFoldDB" id="F5YLF1"/>
<sequence>MLAFASCGSKPATEAGSTSAPAKGKTAVPPPGAIPVEKRALVKFADGTLDEYTISDYDPSDVTLIGQNRYSASGGLMDQVEFTYQEEKQVLTVKMTKDEENRLKSRIVYQYNEKNQLAKETVVNKAGKAVSSNEYAYNNGGNVASRAILNGNNVKLAETVYTYNGTLVVASETKDGQGKPISSSQNEYDRDGNLVSQVLRNAAGNVSRRITTVWQNGKEIENTQISGDGKVQLKITNEYGNTGELLKKTVENYQGNSVQVMEFEYEFRTDRGRT</sequence>
<feature type="region of interest" description="Disordered" evidence="1">
    <location>
        <begin position="1"/>
        <end position="32"/>
    </location>
</feature>
<dbReference type="KEGG" id="tpi:TREPR_0487"/>
<dbReference type="EMBL" id="CP001843">
    <property type="protein sequence ID" value="AEF84569.1"/>
    <property type="molecule type" value="Genomic_DNA"/>
</dbReference>
<dbReference type="STRING" id="545694.TREPR_0487"/>
<evidence type="ECO:0000313" key="3">
    <source>
        <dbReference type="Proteomes" id="UP000009223"/>
    </source>
</evidence>
<proteinExistence type="predicted"/>
<protein>
    <submittedName>
        <fullName evidence="2">Uncharacterized protein</fullName>
    </submittedName>
</protein>
<dbReference type="eggNOG" id="ENOG5030UXM">
    <property type="taxonomic scope" value="Bacteria"/>
</dbReference>
<reference evidence="2 3" key="2">
    <citation type="journal article" date="2011" name="ISME J.">
        <title>RNA-seq reveals cooperative metabolic interactions between two termite-gut spirochete species in co-culture.</title>
        <authorList>
            <person name="Rosenthal A.Z."/>
            <person name="Matson E.G."/>
            <person name="Eldar A."/>
            <person name="Leadbetter J.R."/>
        </authorList>
    </citation>
    <scope>NUCLEOTIDE SEQUENCE [LARGE SCALE GENOMIC DNA]</scope>
    <source>
        <strain evidence="3">ATCC BAA-887 / DSM 12427 / ZAS-2</strain>
    </source>
</reference>
<name>F5YLF1_TREPZ</name>
<dbReference type="Proteomes" id="UP000009223">
    <property type="component" value="Chromosome"/>
</dbReference>
<dbReference type="HOGENOM" id="CLU_1015425_0_0_12"/>
<keyword evidence="3" id="KW-1185">Reference proteome</keyword>